<dbReference type="Proteomes" id="UP000253383">
    <property type="component" value="Unassembled WGS sequence"/>
</dbReference>
<dbReference type="AlphaFoldDB" id="A0A368JHB0"/>
<comment type="caution">
    <text evidence="2">The sequence shown here is derived from an EMBL/GenBank/DDBJ whole genome shotgun (WGS) entry which is preliminary data.</text>
</comment>
<feature type="transmembrane region" description="Helical" evidence="1">
    <location>
        <begin position="145"/>
        <end position="162"/>
    </location>
</feature>
<sequence length="192" mass="21730">METEPRMNEQESLRVIHAMIDSAKKTIQDDGTLYLMWGWLVLFASVAHYLLMTMTTFAYPYLPWATMPIAGIINAVLVSRMVKRQPVKTYIGEFMAYLWAAFIVSIIILLAFMPKLGMEKTYPILILLYGIGTFVSGGALRFKPLIIGGALNWPIAVVAFFVPFEYQLLLLGLAVTCSYIIPGHLLRLNYRN</sequence>
<protein>
    <submittedName>
        <fullName evidence="2">Uncharacterized protein</fullName>
    </submittedName>
</protein>
<name>A0A368JHB0_9BACT</name>
<feature type="transmembrane region" description="Helical" evidence="1">
    <location>
        <begin position="64"/>
        <end position="82"/>
    </location>
</feature>
<dbReference type="EMBL" id="QOWE01000025">
    <property type="protein sequence ID" value="RCR66645.1"/>
    <property type="molecule type" value="Genomic_DNA"/>
</dbReference>
<reference evidence="2 3" key="1">
    <citation type="submission" date="2018-07" db="EMBL/GenBank/DDBJ databases">
        <title>Genome analysis of Larkinella rosea.</title>
        <authorList>
            <person name="Zhou Z."/>
            <person name="Wang G."/>
        </authorList>
    </citation>
    <scope>NUCLEOTIDE SEQUENCE [LARGE SCALE GENOMIC DNA]</scope>
    <source>
        <strain evidence="3">zzj9</strain>
    </source>
</reference>
<organism evidence="2 3">
    <name type="scientific">Larkinella punicea</name>
    <dbReference type="NCBI Taxonomy" id="2315727"/>
    <lineage>
        <taxon>Bacteria</taxon>
        <taxon>Pseudomonadati</taxon>
        <taxon>Bacteroidota</taxon>
        <taxon>Cytophagia</taxon>
        <taxon>Cytophagales</taxon>
        <taxon>Spirosomataceae</taxon>
        <taxon>Larkinella</taxon>
    </lineage>
</organism>
<gene>
    <name evidence="2" type="ORF">DUE52_25415</name>
</gene>
<dbReference type="RefSeq" id="WP_114408894.1">
    <property type="nucleotide sequence ID" value="NZ_QOWE01000025.1"/>
</dbReference>
<feature type="transmembrane region" description="Helical" evidence="1">
    <location>
        <begin position="168"/>
        <end position="186"/>
    </location>
</feature>
<evidence type="ECO:0000256" key="1">
    <source>
        <dbReference type="SAM" id="Phobius"/>
    </source>
</evidence>
<keyword evidence="1" id="KW-0472">Membrane</keyword>
<evidence type="ECO:0000313" key="2">
    <source>
        <dbReference type="EMBL" id="RCR66645.1"/>
    </source>
</evidence>
<evidence type="ECO:0000313" key="3">
    <source>
        <dbReference type="Proteomes" id="UP000253383"/>
    </source>
</evidence>
<keyword evidence="1" id="KW-0812">Transmembrane</keyword>
<accession>A0A368JHB0</accession>
<feature type="transmembrane region" description="Helical" evidence="1">
    <location>
        <begin position="94"/>
        <end position="116"/>
    </location>
</feature>
<keyword evidence="3" id="KW-1185">Reference proteome</keyword>
<dbReference type="OrthoDB" id="670335at2"/>
<proteinExistence type="predicted"/>
<feature type="transmembrane region" description="Helical" evidence="1">
    <location>
        <begin position="33"/>
        <end position="52"/>
    </location>
</feature>
<feature type="transmembrane region" description="Helical" evidence="1">
    <location>
        <begin position="122"/>
        <end position="140"/>
    </location>
</feature>
<keyword evidence="1" id="KW-1133">Transmembrane helix</keyword>